<dbReference type="NCBIfam" id="NF047658">
    <property type="entry name" value="HYC_CC_PP"/>
    <property type="match status" value="1"/>
</dbReference>
<accession>A0AA49GB04</accession>
<protein>
    <submittedName>
        <fullName evidence="1">Uncharacterized protein</fullName>
    </submittedName>
</protein>
<proteinExistence type="predicted"/>
<dbReference type="Pfam" id="PF26622">
    <property type="entry name" value="DUF8199"/>
    <property type="match status" value="1"/>
</dbReference>
<reference evidence="1 2" key="1">
    <citation type="submission" date="2023-08" db="EMBL/GenBank/DDBJ databases">
        <title>Comparative genomics and taxonomic characterization of three novel marine species of genus Marivirga.</title>
        <authorList>
            <person name="Muhammad N."/>
            <person name="Kim S.-G."/>
        </authorList>
    </citation>
    <scope>NUCLEOTIDE SEQUENCE [LARGE SCALE GENOMIC DNA]</scope>
    <source>
        <strain evidence="1 2">BDSF4-3</strain>
    </source>
</reference>
<dbReference type="AlphaFoldDB" id="A0AA49GB04"/>
<dbReference type="Proteomes" id="UP001230496">
    <property type="component" value="Chromosome"/>
</dbReference>
<dbReference type="EMBL" id="CP129971">
    <property type="protein sequence ID" value="WKK75729.2"/>
    <property type="molecule type" value="Genomic_DNA"/>
</dbReference>
<dbReference type="RefSeq" id="WP_308351050.1">
    <property type="nucleotide sequence ID" value="NZ_CP129971.1"/>
</dbReference>
<dbReference type="InterPro" id="IPR058512">
    <property type="entry name" value="DUF8199"/>
</dbReference>
<evidence type="ECO:0000313" key="2">
    <source>
        <dbReference type="Proteomes" id="UP001230496"/>
    </source>
</evidence>
<dbReference type="KEGG" id="msaa:QYS49_30480"/>
<gene>
    <name evidence="1" type="ORF">QYS49_30480</name>
</gene>
<keyword evidence="2" id="KW-1185">Reference proteome</keyword>
<name>A0AA49GB04_9BACT</name>
<dbReference type="InterPro" id="IPR058060">
    <property type="entry name" value="HYC_CC_PP"/>
</dbReference>
<sequence length="143" mass="16154">MIQQKSILAILLSVLILSTSLGAVMYKHYCGNALQEVAFAEKDTHCTHHTENKEMPPCHKHEEEKEGCCKTESQKIVVEDIQQQKENNSILKNGTSFVSVIYVLVNYLFSNPLDSQAHSSLLIFDSPPLYKAPLQVLYQSFLI</sequence>
<organism evidence="1 2">
    <name type="scientific">Marivirga salinarum</name>
    <dbReference type="NCBI Taxonomy" id="3059078"/>
    <lineage>
        <taxon>Bacteria</taxon>
        <taxon>Pseudomonadati</taxon>
        <taxon>Bacteroidota</taxon>
        <taxon>Cytophagia</taxon>
        <taxon>Cytophagales</taxon>
        <taxon>Marivirgaceae</taxon>
        <taxon>Marivirga</taxon>
    </lineage>
</organism>
<evidence type="ECO:0000313" key="1">
    <source>
        <dbReference type="EMBL" id="WKK75729.2"/>
    </source>
</evidence>